<organism evidence="1 2">
    <name type="scientific">Candidatus Uhrbacteria bacterium RIFCSPHIGHO2_01_FULL_63_20</name>
    <dbReference type="NCBI Taxonomy" id="1802385"/>
    <lineage>
        <taxon>Bacteria</taxon>
        <taxon>Candidatus Uhriibacteriota</taxon>
    </lineage>
</organism>
<dbReference type="EMBL" id="MGDT01000004">
    <property type="protein sequence ID" value="OGL66898.1"/>
    <property type="molecule type" value="Genomic_DNA"/>
</dbReference>
<proteinExistence type="predicted"/>
<accession>A0A1F7TMQ8</accession>
<name>A0A1F7TMQ8_9BACT</name>
<reference evidence="1 2" key="1">
    <citation type="journal article" date="2016" name="Nat. Commun.">
        <title>Thousands of microbial genomes shed light on interconnected biogeochemical processes in an aquifer system.</title>
        <authorList>
            <person name="Anantharaman K."/>
            <person name="Brown C.T."/>
            <person name="Hug L.A."/>
            <person name="Sharon I."/>
            <person name="Castelle C.J."/>
            <person name="Probst A.J."/>
            <person name="Thomas B.C."/>
            <person name="Singh A."/>
            <person name="Wilkins M.J."/>
            <person name="Karaoz U."/>
            <person name="Brodie E.L."/>
            <person name="Williams K.H."/>
            <person name="Hubbard S.S."/>
            <person name="Banfield J.F."/>
        </authorList>
    </citation>
    <scope>NUCLEOTIDE SEQUENCE [LARGE SCALE GENOMIC DNA]</scope>
</reference>
<evidence type="ECO:0000313" key="2">
    <source>
        <dbReference type="Proteomes" id="UP000177885"/>
    </source>
</evidence>
<gene>
    <name evidence="1" type="ORF">A2856_00115</name>
</gene>
<protein>
    <submittedName>
        <fullName evidence="1">Uncharacterized protein</fullName>
    </submittedName>
</protein>
<dbReference type="AlphaFoldDB" id="A0A1F7TMQ8"/>
<dbReference type="Proteomes" id="UP000177885">
    <property type="component" value="Unassembled WGS sequence"/>
</dbReference>
<comment type="caution">
    <text evidence="1">The sequence shown here is derived from an EMBL/GenBank/DDBJ whole genome shotgun (WGS) entry which is preliminary data.</text>
</comment>
<dbReference type="STRING" id="1802385.A2856_00115"/>
<sequence length="183" mass="19791">MTRRKKILIIAGLVLLVILLLLLLMWRATPPSVPAQPVVVPSNNDGVISTPEETERVEVRVQNSLPETTARIFIERYGSYSTESDFGNLRDVIALATPAFAAQLQATIDAGQKGGEYYGVTTRVIATTSFDMDAAAGRASYAATTQRQEAVGSAQDVSVKYQDITVTLEKVGGEWKVSGATWL</sequence>
<evidence type="ECO:0000313" key="1">
    <source>
        <dbReference type="EMBL" id="OGL66898.1"/>
    </source>
</evidence>